<dbReference type="Proteomes" id="UP001241377">
    <property type="component" value="Unassembled WGS sequence"/>
</dbReference>
<evidence type="ECO:0000313" key="2">
    <source>
        <dbReference type="Proteomes" id="UP001241377"/>
    </source>
</evidence>
<accession>A0ACC2WQU1</accession>
<keyword evidence="2" id="KW-1185">Reference proteome</keyword>
<comment type="caution">
    <text evidence="1">The sequence shown here is derived from an EMBL/GenBank/DDBJ whole genome shotgun (WGS) entry which is preliminary data.</text>
</comment>
<proteinExistence type="predicted"/>
<protein>
    <submittedName>
        <fullName evidence="1">Uncharacterized protein</fullName>
    </submittedName>
</protein>
<dbReference type="EMBL" id="JASBWR010000001">
    <property type="protein sequence ID" value="KAJ9113808.1"/>
    <property type="molecule type" value="Genomic_DNA"/>
</dbReference>
<sequence>MNRTRAVCSAVAIDQHRKTPNYEPGNEVHVYMGTRSGINAPGRHIRMSDNVHDNAHMPQVVPNTARSHENAGFQPLLYAQQAQNLAPAAYNDGYLPANNDQIAEENMLIDYNHAMSKHTTAFDGIVAPTTVEDRRMLIQTFRNEVLLDEVRDLAGEYGLGAIPVDTHDLDLLEQLEVIELWGHLEFFPHMVVSDIRRHDWNRQGDSIYSVTVDGWHYRGNALYLQKRLYGVRRALWEFWADRPAVHGDNIEYYVYNYGVHGFYQAMMWHGLTENRWLELWYTRRASRRG</sequence>
<name>A0ACC2WQU1_9TREE</name>
<organism evidence="1 2">
    <name type="scientific">Naganishia cerealis</name>
    <dbReference type="NCBI Taxonomy" id="610337"/>
    <lineage>
        <taxon>Eukaryota</taxon>
        <taxon>Fungi</taxon>
        <taxon>Dikarya</taxon>
        <taxon>Basidiomycota</taxon>
        <taxon>Agaricomycotina</taxon>
        <taxon>Tremellomycetes</taxon>
        <taxon>Filobasidiales</taxon>
        <taxon>Filobasidiaceae</taxon>
        <taxon>Naganishia</taxon>
    </lineage>
</organism>
<reference evidence="1" key="1">
    <citation type="submission" date="2023-04" db="EMBL/GenBank/DDBJ databases">
        <title>Draft Genome sequencing of Naganishia species isolated from polar environments using Oxford Nanopore Technology.</title>
        <authorList>
            <person name="Leo P."/>
            <person name="Venkateswaran K."/>
        </authorList>
    </citation>
    <scope>NUCLEOTIDE SEQUENCE</scope>
    <source>
        <strain evidence="1">MNA-CCFEE 5261</strain>
    </source>
</reference>
<gene>
    <name evidence="1" type="ORF">QFC19_000001</name>
</gene>
<evidence type="ECO:0000313" key="1">
    <source>
        <dbReference type="EMBL" id="KAJ9113808.1"/>
    </source>
</evidence>